<dbReference type="SUPFAM" id="SSF56349">
    <property type="entry name" value="DNA breaking-rejoining enzymes"/>
    <property type="match status" value="1"/>
</dbReference>
<dbReference type="GO" id="GO:0051301">
    <property type="term" value="P:cell division"/>
    <property type="evidence" value="ECO:0007669"/>
    <property type="project" value="UniProtKB-KW"/>
</dbReference>
<dbReference type="InterPro" id="IPR050090">
    <property type="entry name" value="Tyrosine_recombinase_XerCD"/>
</dbReference>
<evidence type="ECO:0000256" key="7">
    <source>
        <dbReference type="ARBA" id="ARBA00023172"/>
    </source>
</evidence>
<evidence type="ECO:0000256" key="8">
    <source>
        <dbReference type="ARBA" id="ARBA00023306"/>
    </source>
</evidence>
<dbReference type="GO" id="GO:0006310">
    <property type="term" value="P:DNA recombination"/>
    <property type="evidence" value="ECO:0007669"/>
    <property type="project" value="UniProtKB-KW"/>
</dbReference>
<keyword evidence="3" id="KW-0132">Cell division</keyword>
<dbReference type="Proteomes" id="UP000220106">
    <property type="component" value="Unassembled WGS sequence"/>
</dbReference>
<dbReference type="InterPro" id="IPR044068">
    <property type="entry name" value="CB"/>
</dbReference>
<dbReference type="PANTHER" id="PTHR30349">
    <property type="entry name" value="PHAGE INTEGRASE-RELATED"/>
    <property type="match status" value="1"/>
</dbReference>
<evidence type="ECO:0000259" key="10">
    <source>
        <dbReference type="PROSITE" id="PS51898"/>
    </source>
</evidence>
<dbReference type="InterPro" id="IPR013762">
    <property type="entry name" value="Integrase-like_cat_sf"/>
</dbReference>
<evidence type="ECO:0000313" key="13">
    <source>
        <dbReference type="Proteomes" id="UP000220106"/>
    </source>
</evidence>
<dbReference type="GO" id="GO:0015074">
    <property type="term" value="P:DNA integration"/>
    <property type="evidence" value="ECO:0007669"/>
    <property type="project" value="UniProtKB-KW"/>
</dbReference>
<gene>
    <name evidence="12" type="ORF">CN689_27735</name>
</gene>
<evidence type="ECO:0000256" key="6">
    <source>
        <dbReference type="ARBA" id="ARBA00023125"/>
    </source>
</evidence>
<comment type="caution">
    <text evidence="12">The sequence shown here is derived from an EMBL/GenBank/DDBJ whole genome shotgun (WGS) entry which is preliminary data.</text>
</comment>
<evidence type="ECO:0000256" key="2">
    <source>
        <dbReference type="ARBA" id="ARBA00022490"/>
    </source>
</evidence>
<dbReference type="Gene3D" id="1.10.443.10">
    <property type="entry name" value="Intergrase catalytic core"/>
    <property type="match status" value="1"/>
</dbReference>
<evidence type="ECO:0000256" key="3">
    <source>
        <dbReference type="ARBA" id="ARBA00022618"/>
    </source>
</evidence>
<feature type="domain" description="Core-binding (CB)" evidence="11">
    <location>
        <begin position="8"/>
        <end position="89"/>
    </location>
</feature>
<name>A0AAX0RQ82_9BACI</name>
<keyword evidence="2" id="KW-0963">Cytoplasm</keyword>
<comment type="subcellular location">
    <subcellularLocation>
        <location evidence="1">Cytoplasm</location>
    </subcellularLocation>
</comment>
<dbReference type="Pfam" id="PF00589">
    <property type="entry name" value="Phage_integrase"/>
    <property type="match status" value="1"/>
</dbReference>
<dbReference type="RefSeq" id="WP_098178175.1">
    <property type="nucleotide sequence ID" value="NZ_JBLOIZ010000037.1"/>
</dbReference>
<feature type="domain" description="Tyr recombinase" evidence="10">
    <location>
        <begin position="107"/>
        <end position="277"/>
    </location>
</feature>
<evidence type="ECO:0000256" key="1">
    <source>
        <dbReference type="ARBA" id="ARBA00004496"/>
    </source>
</evidence>
<dbReference type="Gene3D" id="1.10.150.130">
    <property type="match status" value="1"/>
</dbReference>
<keyword evidence="7" id="KW-0233">DNA recombination</keyword>
<evidence type="ECO:0000313" key="12">
    <source>
        <dbReference type="EMBL" id="PEJ23983.1"/>
    </source>
</evidence>
<protein>
    <submittedName>
        <fullName evidence="12">Recombinase XerC</fullName>
    </submittedName>
</protein>
<dbReference type="InterPro" id="IPR004107">
    <property type="entry name" value="Integrase_SAM-like_N"/>
</dbReference>
<dbReference type="AlphaFoldDB" id="A0AAX0RQ82"/>
<dbReference type="GO" id="GO:0007059">
    <property type="term" value="P:chromosome segregation"/>
    <property type="evidence" value="ECO:0007669"/>
    <property type="project" value="UniProtKB-KW"/>
</dbReference>
<accession>A0AAX0RQ82</accession>
<dbReference type="InterPro" id="IPR011010">
    <property type="entry name" value="DNA_brk_join_enz"/>
</dbReference>
<dbReference type="InterPro" id="IPR010998">
    <property type="entry name" value="Integrase_recombinase_N"/>
</dbReference>
<dbReference type="InterPro" id="IPR002104">
    <property type="entry name" value="Integrase_catalytic"/>
</dbReference>
<dbReference type="EMBL" id="NUEQ01000138">
    <property type="protein sequence ID" value="PEJ23983.1"/>
    <property type="molecule type" value="Genomic_DNA"/>
</dbReference>
<dbReference type="PANTHER" id="PTHR30349:SF77">
    <property type="entry name" value="TYROSINE RECOMBINASE XERC"/>
    <property type="match status" value="1"/>
</dbReference>
<evidence type="ECO:0000259" key="11">
    <source>
        <dbReference type="PROSITE" id="PS51900"/>
    </source>
</evidence>
<dbReference type="PROSITE" id="PS51898">
    <property type="entry name" value="TYR_RECOMBINASE"/>
    <property type="match status" value="1"/>
</dbReference>
<dbReference type="GO" id="GO:0003677">
    <property type="term" value="F:DNA binding"/>
    <property type="evidence" value="ECO:0007669"/>
    <property type="project" value="UniProtKB-UniRule"/>
</dbReference>
<evidence type="ECO:0000256" key="4">
    <source>
        <dbReference type="ARBA" id="ARBA00022829"/>
    </source>
</evidence>
<keyword evidence="8" id="KW-0131">Cell cycle</keyword>
<dbReference type="GO" id="GO:0005737">
    <property type="term" value="C:cytoplasm"/>
    <property type="evidence" value="ECO:0007669"/>
    <property type="project" value="UniProtKB-SubCell"/>
</dbReference>
<reference evidence="12 13" key="1">
    <citation type="submission" date="2017-09" db="EMBL/GenBank/DDBJ databases">
        <title>Large-scale bioinformatics analysis of Bacillus genomes uncovers conserved roles of natural products in bacterial physiology.</title>
        <authorList>
            <consortium name="Agbiome Team Llc"/>
            <person name="Bleich R.M."/>
            <person name="Kirk G.J."/>
            <person name="Santa Maria K.C."/>
            <person name="Allen S.E."/>
            <person name="Farag S."/>
            <person name="Shank E.A."/>
            <person name="Bowers A."/>
        </authorList>
    </citation>
    <scope>NUCLEOTIDE SEQUENCE [LARGE SCALE GENOMIC DNA]</scope>
    <source>
        <strain evidence="12 13">AFS003229</strain>
    </source>
</reference>
<organism evidence="12 13">
    <name type="scientific">Peribacillus butanolivorans</name>
    <dbReference type="NCBI Taxonomy" id="421767"/>
    <lineage>
        <taxon>Bacteria</taxon>
        <taxon>Bacillati</taxon>
        <taxon>Bacillota</taxon>
        <taxon>Bacilli</taxon>
        <taxon>Bacillales</taxon>
        <taxon>Bacillaceae</taxon>
        <taxon>Peribacillus</taxon>
    </lineage>
</organism>
<evidence type="ECO:0000256" key="9">
    <source>
        <dbReference type="PROSITE-ProRule" id="PRU01248"/>
    </source>
</evidence>
<keyword evidence="5" id="KW-0229">DNA integration</keyword>
<sequence length="286" mass="33144">MTSKEEILDNKQILHSFAEWLMGQNKSESTIKTYTGVISQFLQWFKEEVEEIERSHVQTYLDDMEQSNKSGGTIEKHYSAITMFSRFLDKPEIVLNIDRKAKEKKEDPPEALNMLEQADLLKEIEASGHFRNIAIVYTLIHTGIRVSELCDLNHSDIQKEGDRQYILIRDSKGDIDRKIPLSMAASEKIRAYKEFLNMETEAIFISSVNQRITPRSVQYMLTKYNATPHKLRNTFCQKLIDSGIDLQTVSKLMGHKDLNMTKRYVGEGKEELELAIENTFDDNLLR</sequence>
<dbReference type="PROSITE" id="PS51900">
    <property type="entry name" value="CB"/>
    <property type="match status" value="1"/>
</dbReference>
<keyword evidence="4" id="KW-0159">Chromosome partition</keyword>
<dbReference type="Pfam" id="PF13495">
    <property type="entry name" value="Phage_int_SAM_4"/>
    <property type="match status" value="1"/>
</dbReference>
<evidence type="ECO:0000256" key="5">
    <source>
        <dbReference type="ARBA" id="ARBA00022908"/>
    </source>
</evidence>
<proteinExistence type="predicted"/>
<keyword evidence="6 9" id="KW-0238">DNA-binding</keyword>